<dbReference type="GO" id="GO:0045490">
    <property type="term" value="P:pectin catabolic process"/>
    <property type="evidence" value="ECO:0007669"/>
    <property type="project" value="InterPro"/>
</dbReference>
<feature type="region of interest" description="Disordered" evidence="1">
    <location>
        <begin position="1"/>
        <end position="35"/>
    </location>
</feature>
<dbReference type="Proteomes" id="UP000435304">
    <property type="component" value="Unassembled WGS sequence"/>
</dbReference>
<dbReference type="Pfam" id="PF14583">
    <property type="entry name" value="Pectate_lyase22"/>
    <property type="match status" value="1"/>
</dbReference>
<reference evidence="3 4" key="1">
    <citation type="submission" date="2019-12" db="EMBL/GenBank/DDBJ databases">
        <title>Auraticoccus cholistani sp. nov., an actinomycete isolated from soil of Cholistan desert.</title>
        <authorList>
            <person name="Cheema M.T."/>
        </authorList>
    </citation>
    <scope>NUCLEOTIDE SEQUENCE [LARGE SCALE GENOMIC DNA]</scope>
    <source>
        <strain evidence="3 4">F435</strain>
    </source>
</reference>
<protein>
    <recommendedName>
        <fullName evidence="2">Oligogalacturonate lyase domain-containing protein</fullName>
    </recommendedName>
</protein>
<dbReference type="Pfam" id="PF07676">
    <property type="entry name" value="PD40"/>
    <property type="match status" value="1"/>
</dbReference>
<dbReference type="SUPFAM" id="SSF69322">
    <property type="entry name" value="Tricorn protease domain 2"/>
    <property type="match status" value="1"/>
</dbReference>
<dbReference type="Gene3D" id="2.130.10.10">
    <property type="entry name" value="YVTN repeat-like/Quinoprotein amine dehydrogenase"/>
    <property type="match status" value="1"/>
</dbReference>
<name>A0A6A9UVH1_9ACTN</name>
<dbReference type="AlphaFoldDB" id="A0A6A9UVH1"/>
<comment type="caution">
    <text evidence="3">The sequence shown here is derived from an EMBL/GenBank/DDBJ whole genome shotgun (WGS) entry which is preliminary data.</text>
</comment>
<dbReference type="InterPro" id="IPR011659">
    <property type="entry name" value="WD40"/>
</dbReference>
<keyword evidence="4" id="KW-1185">Reference proteome</keyword>
<sequence>MDPSCAPPGDEIAFSHVSTPNTGVRHPSETSSYTDPVTGVEVRVLTSHPAGSPKPYQTHPTWTADGEWVLFRSERGGNGSQAFLVHEARGDIVQLTDDPGMDTGSLNLARDSNRLFHMRTRDGRRELVELQLDPLVENALAGRPGLTTPPERVVCVLPDDLRDSGGFAVDPDGSAAYWGVGWEQPAWAVGSERGVRTAVDSANTDPAEEREAARRRFAEAGRGPGGIRRIDLATGEITTVLDVDFRMGHVQVNPWVPGEIIYCHETTGDAPQRIWGVRADGSNNRPLYRETPDEWVTHETVSGPDELMFNVMAHLPYLATKPSGVAVLDLRTDAVRLLGQGPGQGFWHCNGSPDGRWAVADDFAGDVTLIDRRSGEQTVLTTGHVMKPDHTHPIFSPDSRRVLIQSGRLTEGRSLDLMVVEVPQALVERGPALPQPPR</sequence>
<dbReference type="InterPro" id="IPR027946">
    <property type="entry name" value="Ogl_dom"/>
</dbReference>
<evidence type="ECO:0000256" key="1">
    <source>
        <dbReference type="SAM" id="MobiDB-lite"/>
    </source>
</evidence>
<feature type="domain" description="Oligogalacturonate lyase" evidence="2">
    <location>
        <begin position="228"/>
        <end position="301"/>
    </location>
</feature>
<proteinExistence type="predicted"/>
<dbReference type="GO" id="GO:0047487">
    <property type="term" value="F:oligogalacturonide lyase activity"/>
    <property type="evidence" value="ECO:0007669"/>
    <property type="project" value="InterPro"/>
</dbReference>
<evidence type="ECO:0000259" key="2">
    <source>
        <dbReference type="Pfam" id="PF14583"/>
    </source>
</evidence>
<dbReference type="EMBL" id="WPCU01000009">
    <property type="protein sequence ID" value="MVA76956.1"/>
    <property type="molecule type" value="Genomic_DNA"/>
</dbReference>
<gene>
    <name evidence="3" type="ORF">GC722_13120</name>
</gene>
<dbReference type="InterPro" id="IPR015943">
    <property type="entry name" value="WD40/YVTN_repeat-like_dom_sf"/>
</dbReference>
<accession>A0A6A9UVH1</accession>
<evidence type="ECO:0000313" key="3">
    <source>
        <dbReference type="EMBL" id="MVA76956.1"/>
    </source>
</evidence>
<evidence type="ECO:0000313" key="4">
    <source>
        <dbReference type="Proteomes" id="UP000435304"/>
    </source>
</evidence>
<organism evidence="3 4">
    <name type="scientific">Auraticoccus cholistanensis</name>
    <dbReference type="NCBI Taxonomy" id="2656650"/>
    <lineage>
        <taxon>Bacteria</taxon>
        <taxon>Bacillati</taxon>
        <taxon>Actinomycetota</taxon>
        <taxon>Actinomycetes</taxon>
        <taxon>Propionibacteriales</taxon>
        <taxon>Propionibacteriaceae</taxon>
        <taxon>Auraticoccus</taxon>
    </lineage>
</organism>